<evidence type="ECO:0000313" key="2">
    <source>
        <dbReference type="Proteomes" id="UP000322000"/>
    </source>
</evidence>
<keyword evidence="2" id="KW-1185">Reference proteome</keyword>
<name>A0A7E5WHM7_TRINI</name>
<proteinExistence type="predicted"/>
<evidence type="ECO:0000256" key="1">
    <source>
        <dbReference type="SAM" id="SignalP"/>
    </source>
</evidence>
<reference evidence="3" key="1">
    <citation type="submission" date="2025-08" db="UniProtKB">
        <authorList>
            <consortium name="RefSeq"/>
        </authorList>
    </citation>
    <scope>IDENTIFICATION</scope>
</reference>
<accession>A0A7E5WHM7</accession>
<organism evidence="2 3">
    <name type="scientific">Trichoplusia ni</name>
    <name type="common">Cabbage looper</name>
    <dbReference type="NCBI Taxonomy" id="7111"/>
    <lineage>
        <taxon>Eukaryota</taxon>
        <taxon>Metazoa</taxon>
        <taxon>Ecdysozoa</taxon>
        <taxon>Arthropoda</taxon>
        <taxon>Hexapoda</taxon>
        <taxon>Insecta</taxon>
        <taxon>Pterygota</taxon>
        <taxon>Neoptera</taxon>
        <taxon>Endopterygota</taxon>
        <taxon>Lepidoptera</taxon>
        <taxon>Glossata</taxon>
        <taxon>Ditrysia</taxon>
        <taxon>Noctuoidea</taxon>
        <taxon>Noctuidae</taxon>
        <taxon>Plusiinae</taxon>
        <taxon>Trichoplusia</taxon>
    </lineage>
</organism>
<dbReference type="AlphaFoldDB" id="A0A7E5WHM7"/>
<dbReference type="OrthoDB" id="9998011at2759"/>
<sequence length="111" mass="11834">MLWFCLVLLLGTVSSHNSNDTGTAANITSNPCTDLNHIFLAPGVLTAGGINKACMSRFHTDGIARLLLTLVTEDRQTIMASRELPPGDGGCLDINVPQLPNSKADLIVNMK</sequence>
<dbReference type="KEGG" id="tnl:113502326"/>
<feature type="signal peptide" evidence="1">
    <location>
        <begin position="1"/>
        <end position="15"/>
    </location>
</feature>
<dbReference type="GeneID" id="113502326"/>
<feature type="chain" id="PRO_5028969725" evidence="1">
    <location>
        <begin position="16"/>
        <end position="111"/>
    </location>
</feature>
<dbReference type="RefSeq" id="XP_026739661.1">
    <property type="nucleotide sequence ID" value="XM_026883860.1"/>
</dbReference>
<evidence type="ECO:0000313" key="3">
    <source>
        <dbReference type="RefSeq" id="XP_026739661.1"/>
    </source>
</evidence>
<dbReference type="InParanoid" id="A0A7E5WHM7"/>
<keyword evidence="1" id="KW-0732">Signal</keyword>
<protein>
    <submittedName>
        <fullName evidence="3">Uncharacterized protein LOC113502326</fullName>
    </submittedName>
</protein>
<dbReference type="Proteomes" id="UP000322000">
    <property type="component" value="Chromosome 2"/>
</dbReference>
<gene>
    <name evidence="3" type="primary">LOC113502326</name>
</gene>